<gene>
    <name evidence="15" type="ORF">UFOPK1939_00458</name>
</gene>
<evidence type="ECO:0000256" key="2">
    <source>
        <dbReference type="ARBA" id="ARBA00004791"/>
    </source>
</evidence>
<evidence type="ECO:0000256" key="4">
    <source>
        <dbReference type="ARBA" id="ARBA00012899"/>
    </source>
</evidence>
<dbReference type="UniPathway" id="UPA00159">
    <property type="reaction ID" value="UER00275"/>
</dbReference>
<organism evidence="15">
    <name type="scientific">freshwater metagenome</name>
    <dbReference type="NCBI Taxonomy" id="449393"/>
    <lineage>
        <taxon>unclassified sequences</taxon>
        <taxon>metagenomes</taxon>
        <taxon>ecological metagenomes</taxon>
    </lineage>
</organism>
<name>A0A6J6I4E6_9ZZZZ</name>
<dbReference type="FunFam" id="3.40.1160.10:FF:000001">
    <property type="entry name" value="Uridylate kinase"/>
    <property type="match status" value="1"/>
</dbReference>
<dbReference type="HAMAP" id="MF_01220_B">
    <property type="entry name" value="PyrH_B"/>
    <property type="match status" value="1"/>
</dbReference>
<keyword evidence="8" id="KW-0547">Nucleotide-binding</keyword>
<evidence type="ECO:0000256" key="9">
    <source>
        <dbReference type="ARBA" id="ARBA00022777"/>
    </source>
</evidence>
<dbReference type="GO" id="GO:0006225">
    <property type="term" value="P:UDP biosynthetic process"/>
    <property type="evidence" value="ECO:0007669"/>
    <property type="project" value="TreeGrafter"/>
</dbReference>
<dbReference type="GO" id="GO:0005737">
    <property type="term" value="C:cytoplasm"/>
    <property type="evidence" value="ECO:0007669"/>
    <property type="project" value="UniProtKB-SubCell"/>
</dbReference>
<dbReference type="GO" id="GO:0033862">
    <property type="term" value="F:UMP kinase activity"/>
    <property type="evidence" value="ECO:0007669"/>
    <property type="project" value="UniProtKB-EC"/>
</dbReference>
<keyword evidence="9" id="KW-0418">Kinase</keyword>
<comment type="subcellular location">
    <subcellularLocation>
        <location evidence="1">Cytoplasm</location>
    </subcellularLocation>
</comment>
<keyword evidence="11" id="KW-0665">Pyrimidine biosynthesis</keyword>
<dbReference type="PANTHER" id="PTHR42833:SF4">
    <property type="entry name" value="URIDYLATE KINASE PUMPKIN, CHLOROPLASTIC"/>
    <property type="match status" value="1"/>
</dbReference>
<evidence type="ECO:0000256" key="1">
    <source>
        <dbReference type="ARBA" id="ARBA00004496"/>
    </source>
</evidence>
<evidence type="ECO:0000256" key="5">
    <source>
        <dbReference type="ARBA" id="ARBA00016403"/>
    </source>
</evidence>
<dbReference type="CDD" id="cd04254">
    <property type="entry name" value="AAK_UMPK-PyrH-Ec"/>
    <property type="match status" value="1"/>
</dbReference>
<comment type="catalytic activity">
    <reaction evidence="13">
        <text>UMP + ATP = UDP + ADP</text>
        <dbReference type="Rhea" id="RHEA:24400"/>
        <dbReference type="ChEBI" id="CHEBI:30616"/>
        <dbReference type="ChEBI" id="CHEBI:57865"/>
        <dbReference type="ChEBI" id="CHEBI:58223"/>
        <dbReference type="ChEBI" id="CHEBI:456216"/>
        <dbReference type="EC" id="2.7.4.22"/>
    </reaction>
</comment>
<dbReference type="NCBIfam" id="TIGR02075">
    <property type="entry name" value="pyrH_bact"/>
    <property type="match status" value="1"/>
</dbReference>
<evidence type="ECO:0000256" key="10">
    <source>
        <dbReference type="ARBA" id="ARBA00022840"/>
    </source>
</evidence>
<dbReference type="EC" id="2.7.4.22" evidence="4"/>
<dbReference type="AlphaFoldDB" id="A0A6J6I4E6"/>
<feature type="domain" description="Aspartate/glutamate/uridylate kinase" evidence="14">
    <location>
        <begin position="2"/>
        <end position="171"/>
    </location>
</feature>
<dbReference type="EMBL" id="CAEZVF010000049">
    <property type="protein sequence ID" value="CAB4619473.1"/>
    <property type="molecule type" value="Genomic_DNA"/>
</dbReference>
<comment type="similarity">
    <text evidence="3">Belongs to the UMP kinase family.</text>
</comment>
<dbReference type="Gene3D" id="3.40.1160.10">
    <property type="entry name" value="Acetylglutamate kinase-like"/>
    <property type="match status" value="1"/>
</dbReference>
<evidence type="ECO:0000313" key="15">
    <source>
        <dbReference type="EMBL" id="CAB4619473.1"/>
    </source>
</evidence>
<accession>A0A6J6I4E6</accession>
<dbReference type="SUPFAM" id="SSF53633">
    <property type="entry name" value="Carbamate kinase-like"/>
    <property type="match status" value="1"/>
</dbReference>
<evidence type="ECO:0000259" key="14">
    <source>
        <dbReference type="Pfam" id="PF00696"/>
    </source>
</evidence>
<comment type="pathway">
    <text evidence="2">Pyrimidine metabolism; CTP biosynthesis via de novo pathway; UDP from UMP (UMPK route): step 1/1.</text>
</comment>
<reference evidence="15" key="1">
    <citation type="submission" date="2020-05" db="EMBL/GenBank/DDBJ databases">
        <authorList>
            <person name="Chiriac C."/>
            <person name="Salcher M."/>
            <person name="Ghai R."/>
            <person name="Kavagutti S V."/>
        </authorList>
    </citation>
    <scope>NUCLEOTIDE SEQUENCE</scope>
</reference>
<dbReference type="PANTHER" id="PTHR42833">
    <property type="entry name" value="URIDYLATE KINASE"/>
    <property type="match status" value="1"/>
</dbReference>
<dbReference type="InterPro" id="IPR011817">
    <property type="entry name" value="Uridylate_kinase"/>
</dbReference>
<dbReference type="Pfam" id="PF00696">
    <property type="entry name" value="AA_kinase"/>
    <property type="match status" value="1"/>
</dbReference>
<protein>
    <recommendedName>
        <fullName evidence="5">Uridylate kinase</fullName>
        <ecNumber evidence="4">2.7.4.22</ecNumber>
    </recommendedName>
    <alternativeName>
        <fullName evidence="12">Uridine monophosphate kinase</fullName>
    </alternativeName>
</protein>
<keyword evidence="6" id="KW-0963">Cytoplasm</keyword>
<evidence type="ECO:0000256" key="6">
    <source>
        <dbReference type="ARBA" id="ARBA00022490"/>
    </source>
</evidence>
<evidence type="ECO:0000256" key="8">
    <source>
        <dbReference type="ARBA" id="ARBA00022741"/>
    </source>
</evidence>
<proteinExistence type="inferred from homology"/>
<evidence type="ECO:0000256" key="13">
    <source>
        <dbReference type="ARBA" id="ARBA00047767"/>
    </source>
</evidence>
<evidence type="ECO:0000256" key="11">
    <source>
        <dbReference type="ARBA" id="ARBA00022975"/>
    </source>
</evidence>
<keyword evidence="7" id="KW-0808">Transferase</keyword>
<dbReference type="PIRSF" id="PIRSF005650">
    <property type="entry name" value="Uridylate_kin"/>
    <property type="match status" value="1"/>
</dbReference>
<sequence length="215" mass="23121">MQVAVVIGGGNFFRGAELSQRGMDRSRADYIGMLGTVMNSLALQDFLEKEGIGTRVQTAIAMGQVAEPYVPRRAIRHLEKGRVVIFGAGLGAPFFSTDTTAAQRALEIDCEVVLMAKSVDGVYDSDPRTNPDAQRFSYIEYRDVLGRGLKVADATAFSLCMDNDLPIIVFNLMEDGNIAKVIAQEQVNGEMIGTLVSADHPTTVASAHTSSTKGS</sequence>
<evidence type="ECO:0000256" key="7">
    <source>
        <dbReference type="ARBA" id="ARBA00022679"/>
    </source>
</evidence>
<evidence type="ECO:0000256" key="3">
    <source>
        <dbReference type="ARBA" id="ARBA00007614"/>
    </source>
</evidence>
<dbReference type="InterPro" id="IPR001048">
    <property type="entry name" value="Asp/Glu/Uridylate_kinase"/>
</dbReference>
<dbReference type="GO" id="GO:0005524">
    <property type="term" value="F:ATP binding"/>
    <property type="evidence" value="ECO:0007669"/>
    <property type="project" value="UniProtKB-KW"/>
</dbReference>
<dbReference type="InterPro" id="IPR015963">
    <property type="entry name" value="Uridylate_kinase_bac"/>
</dbReference>
<dbReference type="GO" id="GO:0044210">
    <property type="term" value="P:'de novo' CTP biosynthetic process"/>
    <property type="evidence" value="ECO:0007669"/>
    <property type="project" value="UniProtKB-UniPathway"/>
</dbReference>
<evidence type="ECO:0000256" key="12">
    <source>
        <dbReference type="ARBA" id="ARBA00032092"/>
    </source>
</evidence>
<keyword evidence="10" id="KW-0067">ATP-binding</keyword>
<dbReference type="InterPro" id="IPR036393">
    <property type="entry name" value="AceGlu_kinase-like_sf"/>
</dbReference>